<evidence type="ECO:0008006" key="9">
    <source>
        <dbReference type="Google" id="ProtNLM"/>
    </source>
</evidence>
<evidence type="ECO:0000256" key="6">
    <source>
        <dbReference type="SAM" id="Phobius"/>
    </source>
</evidence>
<sequence>MPLDLDTLWLFIPACFALNMAPGPNNLLSVSYGTQHGFATACAAGAGRILAFVGMIAIAATGLAVALQASEKLFLVVKVTGALYLFWLAVQLWRAAPAAQTVATPARTCSLFALARQECLVAAGNPKAILIFTAFLPQFVDPARPSLPQFAVLGALFLLLEWVAIAAYAYIGSHLRRWFSAPHRQRLFNRLCGSLLGVAGVGLLAARRGSA</sequence>
<evidence type="ECO:0000256" key="5">
    <source>
        <dbReference type="ARBA" id="ARBA00023136"/>
    </source>
</evidence>
<feature type="transmembrane region" description="Helical" evidence="6">
    <location>
        <begin position="187"/>
        <end position="206"/>
    </location>
</feature>
<name>A0ABQ6C3Q9_9BURK</name>
<dbReference type="Proteomes" id="UP001156903">
    <property type="component" value="Unassembled WGS sequence"/>
</dbReference>
<keyword evidence="8" id="KW-1185">Reference proteome</keyword>
<dbReference type="PANTHER" id="PTHR30086:SF20">
    <property type="entry name" value="ARGININE EXPORTER PROTEIN ARGO-RELATED"/>
    <property type="match status" value="1"/>
</dbReference>
<evidence type="ECO:0000256" key="4">
    <source>
        <dbReference type="ARBA" id="ARBA00022989"/>
    </source>
</evidence>
<feature type="transmembrane region" description="Helical" evidence="6">
    <location>
        <begin position="45"/>
        <end position="66"/>
    </location>
</feature>
<evidence type="ECO:0000313" key="8">
    <source>
        <dbReference type="Proteomes" id="UP001156903"/>
    </source>
</evidence>
<dbReference type="Pfam" id="PF01810">
    <property type="entry name" value="LysE"/>
    <property type="match status" value="1"/>
</dbReference>
<comment type="caution">
    <text evidence="7">The sequence shown here is derived from an EMBL/GenBank/DDBJ whole genome shotgun (WGS) entry which is preliminary data.</text>
</comment>
<proteinExistence type="predicted"/>
<feature type="transmembrane region" description="Helical" evidence="6">
    <location>
        <begin position="150"/>
        <end position="171"/>
    </location>
</feature>
<gene>
    <name evidence="7" type="ORF">GCM10007935_20010</name>
</gene>
<dbReference type="PANTHER" id="PTHR30086">
    <property type="entry name" value="ARGININE EXPORTER PROTEIN ARGO"/>
    <property type="match status" value="1"/>
</dbReference>
<keyword evidence="5 6" id="KW-0472">Membrane</keyword>
<reference evidence="8" key="1">
    <citation type="journal article" date="2019" name="Int. J. Syst. Evol. Microbiol.">
        <title>The Global Catalogue of Microorganisms (GCM) 10K type strain sequencing project: providing services to taxonomists for standard genome sequencing and annotation.</title>
        <authorList>
            <consortium name="The Broad Institute Genomics Platform"/>
            <consortium name="The Broad Institute Genome Sequencing Center for Infectious Disease"/>
            <person name="Wu L."/>
            <person name="Ma J."/>
        </authorList>
    </citation>
    <scope>NUCLEOTIDE SEQUENCE [LARGE SCALE GENOMIC DNA]</scope>
    <source>
        <strain evidence="8">NBRC 109341</strain>
    </source>
</reference>
<dbReference type="PIRSF" id="PIRSF006324">
    <property type="entry name" value="LeuE"/>
    <property type="match status" value="1"/>
</dbReference>
<dbReference type="EMBL" id="BSPB01000013">
    <property type="protein sequence ID" value="GLS14570.1"/>
    <property type="molecule type" value="Genomic_DNA"/>
</dbReference>
<dbReference type="InterPro" id="IPR001123">
    <property type="entry name" value="LeuE-type"/>
</dbReference>
<evidence type="ECO:0000256" key="3">
    <source>
        <dbReference type="ARBA" id="ARBA00022692"/>
    </source>
</evidence>
<keyword evidence="4 6" id="KW-1133">Transmembrane helix</keyword>
<keyword evidence="2" id="KW-1003">Cell membrane</keyword>
<comment type="subcellular location">
    <subcellularLocation>
        <location evidence="1">Cell membrane</location>
        <topology evidence="1">Multi-pass membrane protein</topology>
    </subcellularLocation>
</comment>
<protein>
    <recommendedName>
        <fullName evidence="9">Lysine transporter LysE</fullName>
    </recommendedName>
</protein>
<feature type="transmembrane region" description="Helical" evidence="6">
    <location>
        <begin position="73"/>
        <end position="93"/>
    </location>
</feature>
<dbReference type="RefSeq" id="WP_284307669.1">
    <property type="nucleotide sequence ID" value="NZ_BSPB01000013.1"/>
</dbReference>
<accession>A0ABQ6C3Q9</accession>
<evidence type="ECO:0000313" key="7">
    <source>
        <dbReference type="EMBL" id="GLS14570.1"/>
    </source>
</evidence>
<evidence type="ECO:0000256" key="1">
    <source>
        <dbReference type="ARBA" id="ARBA00004651"/>
    </source>
</evidence>
<keyword evidence="3 6" id="KW-0812">Transmembrane</keyword>
<organism evidence="7 8">
    <name type="scientific">Hydrogenophaga electricum</name>
    <dbReference type="NCBI Taxonomy" id="1230953"/>
    <lineage>
        <taxon>Bacteria</taxon>
        <taxon>Pseudomonadati</taxon>
        <taxon>Pseudomonadota</taxon>
        <taxon>Betaproteobacteria</taxon>
        <taxon>Burkholderiales</taxon>
        <taxon>Comamonadaceae</taxon>
        <taxon>Hydrogenophaga</taxon>
    </lineage>
</organism>
<evidence type="ECO:0000256" key="2">
    <source>
        <dbReference type="ARBA" id="ARBA00022475"/>
    </source>
</evidence>